<keyword evidence="1" id="KW-0812">Transmembrane</keyword>
<keyword evidence="1" id="KW-0472">Membrane</keyword>
<dbReference type="AlphaFoldDB" id="A0A8J2L1W2"/>
<evidence type="ECO:0000256" key="1">
    <source>
        <dbReference type="SAM" id="Phobius"/>
    </source>
</evidence>
<protein>
    <recommendedName>
        <fullName evidence="2">EGF-like domain-containing protein</fullName>
    </recommendedName>
</protein>
<dbReference type="PROSITE" id="PS51257">
    <property type="entry name" value="PROKAR_LIPOPROTEIN"/>
    <property type="match status" value="1"/>
</dbReference>
<dbReference type="EMBL" id="CAJVCH010537646">
    <property type="protein sequence ID" value="CAG7825826.1"/>
    <property type="molecule type" value="Genomic_DNA"/>
</dbReference>
<accession>A0A8J2L1W2</accession>
<feature type="transmembrane region" description="Helical" evidence="1">
    <location>
        <begin position="12"/>
        <end position="34"/>
    </location>
</feature>
<gene>
    <name evidence="3" type="ORF">AFUS01_LOCUS35914</name>
</gene>
<organism evidence="3 4">
    <name type="scientific">Allacma fusca</name>
    <dbReference type="NCBI Taxonomy" id="39272"/>
    <lineage>
        <taxon>Eukaryota</taxon>
        <taxon>Metazoa</taxon>
        <taxon>Ecdysozoa</taxon>
        <taxon>Arthropoda</taxon>
        <taxon>Hexapoda</taxon>
        <taxon>Collembola</taxon>
        <taxon>Symphypleona</taxon>
        <taxon>Sminthuridae</taxon>
        <taxon>Allacma</taxon>
    </lineage>
</organism>
<evidence type="ECO:0000313" key="4">
    <source>
        <dbReference type="Proteomes" id="UP000708208"/>
    </source>
</evidence>
<dbReference type="InterPro" id="IPR000742">
    <property type="entry name" value="EGF"/>
</dbReference>
<comment type="caution">
    <text evidence="3">The sequence shown here is derived from an EMBL/GenBank/DDBJ whole genome shotgun (WGS) entry which is preliminary data.</text>
</comment>
<keyword evidence="4" id="KW-1185">Reference proteome</keyword>
<evidence type="ECO:0000259" key="2">
    <source>
        <dbReference type="PROSITE" id="PS01186"/>
    </source>
</evidence>
<name>A0A8J2L1W2_9HEXA</name>
<sequence>MVGSSRKVWVNIGFVVVGSVVLVAISCYLFAAVVSPPTGTMQHACDPGWTKTSKGNCVKAFGESCTEAEDCHENLFCHSGKCTCFFDDQAYSPLTQSCMSKIGGPCNAQEHSCPDHSFCKNFPDEQHGVCECSPGFLVSGEGHCEGAFNTPCLASISCDVIAGLACIDGFCRCRKFGLYDAGARSCLGLVGSRCNLTSSEGTSCIKHAQCETSHPKLVPLCNCQPGFTVNAAYMCE</sequence>
<dbReference type="PROSITE" id="PS01186">
    <property type="entry name" value="EGF_2"/>
    <property type="match status" value="1"/>
</dbReference>
<dbReference type="Proteomes" id="UP000708208">
    <property type="component" value="Unassembled WGS sequence"/>
</dbReference>
<keyword evidence="1" id="KW-1133">Transmembrane helix</keyword>
<feature type="domain" description="EGF-like" evidence="2">
    <location>
        <begin position="130"/>
        <end position="144"/>
    </location>
</feature>
<proteinExistence type="predicted"/>
<evidence type="ECO:0000313" key="3">
    <source>
        <dbReference type="EMBL" id="CAG7825826.1"/>
    </source>
</evidence>
<reference evidence="3" key="1">
    <citation type="submission" date="2021-06" db="EMBL/GenBank/DDBJ databases">
        <authorList>
            <person name="Hodson N. C."/>
            <person name="Mongue J. A."/>
            <person name="Jaron S. K."/>
        </authorList>
    </citation>
    <scope>NUCLEOTIDE SEQUENCE</scope>
</reference>
<dbReference type="OrthoDB" id="409374at2759"/>